<dbReference type="PANTHER" id="PTHR44591">
    <property type="entry name" value="STRESS RESPONSE REGULATOR PROTEIN 1"/>
    <property type="match status" value="1"/>
</dbReference>
<evidence type="ECO:0000313" key="6">
    <source>
        <dbReference type="EMBL" id="MEN5376526.1"/>
    </source>
</evidence>
<dbReference type="RefSeq" id="WP_346580747.1">
    <property type="nucleotide sequence ID" value="NZ_JBDJNQ010000002.1"/>
</dbReference>
<dbReference type="InterPro" id="IPR011006">
    <property type="entry name" value="CheY-like_superfamily"/>
</dbReference>
<dbReference type="Pfam" id="PF00072">
    <property type="entry name" value="Response_reg"/>
    <property type="match status" value="1"/>
</dbReference>
<sequence length="251" mass="29065">MLKKIRVGIIDDDQKAIDFLSAYVAKTDGLVKVFETVDPQKGLTKVRTGTIDLLIVDMVMANLSGIELIAQIKELQRPSRKSRLGMQVIICSGTDKYAAASYHYDVTDYLPKPLEYLRFVEAVDKVKQYWSERHPILIPNEQIFLVKVGNMYHHKLVRIPEIIFLEADGMECILWFGDAVKIVVGKPMSYVLERLPRDRFIQCHRSFVVNTDYIVDIFNKEIKMRYLANEVSVGDRKIYKEFSLWEISNKL</sequence>
<evidence type="ECO:0000313" key="7">
    <source>
        <dbReference type="Proteomes" id="UP001409291"/>
    </source>
</evidence>
<dbReference type="Gene3D" id="2.40.50.1020">
    <property type="entry name" value="LytTr DNA-binding domain"/>
    <property type="match status" value="1"/>
</dbReference>
<proteinExistence type="predicted"/>
<dbReference type="PROSITE" id="PS50110">
    <property type="entry name" value="RESPONSE_REGULATORY"/>
    <property type="match status" value="1"/>
</dbReference>
<name>A0ABV0BP50_9SPHI</name>
<dbReference type="GO" id="GO:0003677">
    <property type="term" value="F:DNA binding"/>
    <property type="evidence" value="ECO:0007669"/>
    <property type="project" value="UniProtKB-KW"/>
</dbReference>
<feature type="domain" description="HTH LytTR-type" evidence="5">
    <location>
        <begin position="187"/>
        <end position="217"/>
    </location>
</feature>
<dbReference type="SMART" id="SM00448">
    <property type="entry name" value="REC"/>
    <property type="match status" value="1"/>
</dbReference>
<reference evidence="6 7" key="1">
    <citation type="submission" date="2024-04" db="EMBL/GenBank/DDBJ databases">
        <title>WGS of bacteria from Torrens River.</title>
        <authorList>
            <person name="Wyrsch E.R."/>
            <person name="Drigo B."/>
        </authorList>
    </citation>
    <scope>NUCLEOTIDE SEQUENCE [LARGE SCALE GENOMIC DNA]</scope>
    <source>
        <strain evidence="6 7">TWI391</strain>
    </source>
</reference>
<gene>
    <name evidence="6" type="ORF">ABE541_04550</name>
</gene>
<feature type="modified residue" description="4-aspartylphosphate" evidence="3">
    <location>
        <position position="57"/>
    </location>
</feature>
<dbReference type="EMBL" id="JBDJNQ010000002">
    <property type="protein sequence ID" value="MEN5376526.1"/>
    <property type="molecule type" value="Genomic_DNA"/>
</dbReference>
<dbReference type="Pfam" id="PF04397">
    <property type="entry name" value="LytTR"/>
    <property type="match status" value="1"/>
</dbReference>
<accession>A0ABV0BP50</accession>
<keyword evidence="6" id="KW-0238">DNA-binding</keyword>
<dbReference type="SMART" id="SM00850">
    <property type="entry name" value="LytTR"/>
    <property type="match status" value="1"/>
</dbReference>
<dbReference type="Proteomes" id="UP001409291">
    <property type="component" value="Unassembled WGS sequence"/>
</dbReference>
<dbReference type="InterPro" id="IPR050595">
    <property type="entry name" value="Bact_response_regulator"/>
</dbReference>
<evidence type="ECO:0000256" key="1">
    <source>
        <dbReference type="ARBA" id="ARBA00022553"/>
    </source>
</evidence>
<evidence type="ECO:0000259" key="4">
    <source>
        <dbReference type="PROSITE" id="PS50110"/>
    </source>
</evidence>
<evidence type="ECO:0000259" key="5">
    <source>
        <dbReference type="PROSITE" id="PS50930"/>
    </source>
</evidence>
<evidence type="ECO:0000256" key="3">
    <source>
        <dbReference type="PROSITE-ProRule" id="PRU00169"/>
    </source>
</evidence>
<keyword evidence="2" id="KW-0902">Two-component regulatory system</keyword>
<comment type="caution">
    <text evidence="6">The sequence shown here is derived from an EMBL/GenBank/DDBJ whole genome shotgun (WGS) entry which is preliminary data.</text>
</comment>
<dbReference type="Gene3D" id="3.40.50.2300">
    <property type="match status" value="1"/>
</dbReference>
<protein>
    <submittedName>
        <fullName evidence="6">LytTR family DNA-binding domain-containing protein</fullName>
    </submittedName>
</protein>
<evidence type="ECO:0000256" key="2">
    <source>
        <dbReference type="ARBA" id="ARBA00023012"/>
    </source>
</evidence>
<organism evidence="6 7">
    <name type="scientific">Sphingobacterium kitahiroshimense</name>
    <dbReference type="NCBI Taxonomy" id="470446"/>
    <lineage>
        <taxon>Bacteria</taxon>
        <taxon>Pseudomonadati</taxon>
        <taxon>Bacteroidota</taxon>
        <taxon>Sphingobacteriia</taxon>
        <taxon>Sphingobacteriales</taxon>
        <taxon>Sphingobacteriaceae</taxon>
        <taxon>Sphingobacterium</taxon>
    </lineage>
</organism>
<dbReference type="SUPFAM" id="SSF52172">
    <property type="entry name" value="CheY-like"/>
    <property type="match status" value="1"/>
</dbReference>
<dbReference type="InterPro" id="IPR007492">
    <property type="entry name" value="LytTR_DNA-bd_dom"/>
</dbReference>
<dbReference type="InterPro" id="IPR001789">
    <property type="entry name" value="Sig_transdc_resp-reg_receiver"/>
</dbReference>
<dbReference type="PANTHER" id="PTHR44591:SF14">
    <property type="entry name" value="PROTEIN PILG"/>
    <property type="match status" value="1"/>
</dbReference>
<keyword evidence="1 3" id="KW-0597">Phosphoprotein</keyword>
<feature type="domain" description="Response regulatory" evidence="4">
    <location>
        <begin position="6"/>
        <end position="127"/>
    </location>
</feature>
<dbReference type="PROSITE" id="PS50930">
    <property type="entry name" value="HTH_LYTTR"/>
    <property type="match status" value="1"/>
</dbReference>
<keyword evidence="7" id="KW-1185">Reference proteome</keyword>